<dbReference type="Pfam" id="PF08659">
    <property type="entry name" value="KR"/>
    <property type="match status" value="1"/>
</dbReference>
<proteinExistence type="predicted"/>
<dbReference type="EMBL" id="KZ824297">
    <property type="protein sequence ID" value="RAL10247.1"/>
    <property type="molecule type" value="Genomic_DNA"/>
</dbReference>
<dbReference type="InterPro" id="IPR050444">
    <property type="entry name" value="Polyketide_Synthase"/>
</dbReference>
<dbReference type="Pfam" id="PF23297">
    <property type="entry name" value="ACP_SdgA_C"/>
    <property type="match status" value="1"/>
</dbReference>
<dbReference type="RefSeq" id="XP_025549401.1">
    <property type="nucleotide sequence ID" value="XM_025697157.1"/>
</dbReference>
<dbReference type="Gene3D" id="3.40.50.720">
    <property type="entry name" value="NAD(P)-binding Rossmann-like Domain"/>
    <property type="match status" value="1"/>
</dbReference>
<dbReference type="PANTHER" id="PTHR45681:SF6">
    <property type="entry name" value="POLYKETIDE SYNTHASE 37"/>
    <property type="match status" value="1"/>
</dbReference>
<sequence length="245" mass="27448">MTCEDYHFGLDVNGHGTINLSKQFGGDSELDFFIQLSGIYGLLGTDMLASYAARNAFQDPRQFLYTQGYEGIGLSELLNLLEQIIRHPHRTPVASLFILGSRDTQIDVNDHLCSIFHHPKFSHIITAKVKPDGAEVQRTPTLSTEEARTAVPKVQDRKEASRVFRELFERKLVKLLGLSQENVQRCRSLSDLGTDTLAAVELRNWIGVHLCSSAQTMEILSPMPIDEFVEMVAKRSSLTPVGLFE</sequence>
<evidence type="ECO:0000259" key="3">
    <source>
        <dbReference type="Pfam" id="PF08659"/>
    </source>
</evidence>
<dbReference type="InterPro" id="IPR009081">
    <property type="entry name" value="PP-bd_ACP"/>
</dbReference>
<name>A0A395HR04_ASPHC</name>
<keyword evidence="1" id="KW-0808">Transferase</keyword>
<reference evidence="5 6" key="1">
    <citation type="submission" date="2018-02" db="EMBL/GenBank/DDBJ databases">
        <title>The genomes of Aspergillus section Nigri reveals drivers in fungal speciation.</title>
        <authorList>
            <consortium name="DOE Joint Genome Institute"/>
            <person name="Vesth T.C."/>
            <person name="Nybo J."/>
            <person name="Theobald S."/>
            <person name="Brandl J."/>
            <person name="Frisvad J.C."/>
            <person name="Nielsen K.F."/>
            <person name="Lyhne E.K."/>
            <person name="Kogle M.E."/>
            <person name="Kuo A."/>
            <person name="Riley R."/>
            <person name="Clum A."/>
            <person name="Nolan M."/>
            <person name="Lipzen A."/>
            <person name="Salamov A."/>
            <person name="Henrissat B."/>
            <person name="Wiebenga A."/>
            <person name="De vries R.P."/>
            <person name="Grigoriev I.V."/>
            <person name="Mortensen U.H."/>
            <person name="Andersen M.R."/>
            <person name="Baker S.E."/>
        </authorList>
    </citation>
    <scope>NUCLEOTIDE SEQUENCE [LARGE SCALE GENOMIC DNA]</scope>
    <source>
        <strain evidence="5 6">CBS 101889</strain>
    </source>
</reference>
<protein>
    <submittedName>
        <fullName evidence="5">Uncharacterized protein</fullName>
    </submittedName>
</protein>
<dbReference type="OrthoDB" id="329835at2759"/>
<dbReference type="PANTHER" id="PTHR45681">
    <property type="entry name" value="POLYKETIDE SYNTHASE 44-RELATED"/>
    <property type="match status" value="1"/>
</dbReference>
<dbReference type="VEuPathDB" id="FungiDB:BO97DRAFT_426771"/>
<dbReference type="AlphaFoldDB" id="A0A395HR04"/>
<feature type="domain" description="Carrier" evidence="4">
    <location>
        <begin position="159"/>
        <end position="236"/>
    </location>
</feature>
<evidence type="ECO:0000313" key="5">
    <source>
        <dbReference type="EMBL" id="RAL10247.1"/>
    </source>
</evidence>
<evidence type="ECO:0000259" key="4">
    <source>
        <dbReference type="Pfam" id="PF23297"/>
    </source>
</evidence>
<evidence type="ECO:0000313" key="6">
    <source>
        <dbReference type="Proteomes" id="UP000248961"/>
    </source>
</evidence>
<evidence type="ECO:0000256" key="2">
    <source>
        <dbReference type="ARBA" id="ARBA00023268"/>
    </source>
</evidence>
<dbReference type="SUPFAM" id="SSF47336">
    <property type="entry name" value="ACP-like"/>
    <property type="match status" value="1"/>
</dbReference>
<feature type="domain" description="Ketoreductase (KR)" evidence="3">
    <location>
        <begin position="1"/>
        <end position="59"/>
    </location>
</feature>
<dbReference type="GeneID" id="37201446"/>
<gene>
    <name evidence="5" type="ORF">BO97DRAFT_426771</name>
</gene>
<evidence type="ECO:0000256" key="1">
    <source>
        <dbReference type="ARBA" id="ARBA00022679"/>
    </source>
</evidence>
<dbReference type="GO" id="GO:0016740">
    <property type="term" value="F:transferase activity"/>
    <property type="evidence" value="ECO:0007669"/>
    <property type="project" value="UniProtKB-KW"/>
</dbReference>
<dbReference type="Proteomes" id="UP000248961">
    <property type="component" value="Unassembled WGS sequence"/>
</dbReference>
<dbReference type="Gene3D" id="1.10.1200.10">
    <property type="entry name" value="ACP-like"/>
    <property type="match status" value="1"/>
</dbReference>
<keyword evidence="6" id="KW-1185">Reference proteome</keyword>
<keyword evidence="2" id="KW-0511">Multifunctional enzyme</keyword>
<organism evidence="5 6">
    <name type="scientific">Aspergillus homomorphus (strain CBS 101889)</name>
    <dbReference type="NCBI Taxonomy" id="1450537"/>
    <lineage>
        <taxon>Eukaryota</taxon>
        <taxon>Fungi</taxon>
        <taxon>Dikarya</taxon>
        <taxon>Ascomycota</taxon>
        <taxon>Pezizomycotina</taxon>
        <taxon>Eurotiomycetes</taxon>
        <taxon>Eurotiomycetidae</taxon>
        <taxon>Eurotiales</taxon>
        <taxon>Aspergillaceae</taxon>
        <taxon>Aspergillus</taxon>
        <taxon>Aspergillus subgen. Circumdati</taxon>
    </lineage>
</organism>
<accession>A0A395HR04</accession>
<dbReference type="InterPro" id="IPR036736">
    <property type="entry name" value="ACP-like_sf"/>
</dbReference>
<dbReference type="STRING" id="1450537.A0A395HR04"/>
<dbReference type="InterPro" id="IPR013968">
    <property type="entry name" value="PKS_KR"/>
</dbReference>